<feature type="region of interest" description="Disordered" evidence="1">
    <location>
        <begin position="242"/>
        <end position="287"/>
    </location>
</feature>
<dbReference type="AlphaFoldDB" id="T1HS91"/>
<name>T1HS91_RHOPR</name>
<organism evidence="2 3">
    <name type="scientific">Rhodnius prolixus</name>
    <name type="common">Triatomid bug</name>
    <dbReference type="NCBI Taxonomy" id="13249"/>
    <lineage>
        <taxon>Eukaryota</taxon>
        <taxon>Metazoa</taxon>
        <taxon>Ecdysozoa</taxon>
        <taxon>Arthropoda</taxon>
        <taxon>Hexapoda</taxon>
        <taxon>Insecta</taxon>
        <taxon>Pterygota</taxon>
        <taxon>Neoptera</taxon>
        <taxon>Paraneoptera</taxon>
        <taxon>Hemiptera</taxon>
        <taxon>Heteroptera</taxon>
        <taxon>Panheteroptera</taxon>
        <taxon>Cimicomorpha</taxon>
        <taxon>Reduviidae</taxon>
        <taxon>Triatominae</taxon>
        <taxon>Rhodnius</taxon>
    </lineage>
</organism>
<dbReference type="InParanoid" id="T1HS91"/>
<dbReference type="Proteomes" id="UP000015103">
    <property type="component" value="Unassembled WGS sequence"/>
</dbReference>
<feature type="compositionally biased region" description="Basic and acidic residues" evidence="1">
    <location>
        <begin position="325"/>
        <end position="335"/>
    </location>
</feature>
<evidence type="ECO:0000256" key="1">
    <source>
        <dbReference type="SAM" id="MobiDB-lite"/>
    </source>
</evidence>
<feature type="region of interest" description="Disordered" evidence="1">
    <location>
        <begin position="307"/>
        <end position="335"/>
    </location>
</feature>
<accession>T1HS91</accession>
<evidence type="ECO:0000313" key="3">
    <source>
        <dbReference type="Proteomes" id="UP000015103"/>
    </source>
</evidence>
<dbReference type="VEuPathDB" id="VectorBase:RPRC006911"/>
<protein>
    <submittedName>
        <fullName evidence="2">Uncharacterized protein</fullName>
    </submittedName>
</protein>
<dbReference type="HOGENOM" id="CLU_695058_0_0_1"/>
<proteinExistence type="predicted"/>
<evidence type="ECO:0000313" key="2">
    <source>
        <dbReference type="EnsemblMetazoa" id="RPRC006911-PA"/>
    </source>
</evidence>
<dbReference type="EnsemblMetazoa" id="RPRC006911-RA">
    <property type="protein sequence ID" value="RPRC006911-PA"/>
    <property type="gene ID" value="RPRC006911"/>
</dbReference>
<reference evidence="2" key="1">
    <citation type="submission" date="2015-05" db="UniProtKB">
        <authorList>
            <consortium name="EnsemblMetazoa"/>
        </authorList>
    </citation>
    <scope>IDENTIFICATION</scope>
</reference>
<feature type="region of interest" description="Disordered" evidence="1">
    <location>
        <begin position="180"/>
        <end position="206"/>
    </location>
</feature>
<dbReference type="EMBL" id="ACPB03019092">
    <property type="status" value="NOT_ANNOTATED_CDS"/>
    <property type="molecule type" value="Genomic_DNA"/>
</dbReference>
<feature type="compositionally biased region" description="Polar residues" evidence="1">
    <location>
        <begin position="242"/>
        <end position="252"/>
    </location>
</feature>
<keyword evidence="3" id="KW-1185">Reference proteome</keyword>
<dbReference type="EMBL" id="ACPB03019091">
    <property type="status" value="NOT_ANNOTATED_CDS"/>
    <property type="molecule type" value="Genomic_DNA"/>
</dbReference>
<sequence length="397" mass="45225">MSCMKNMTTRSLFRISSTSTGQKGTTLCKWNLQKECEPNGPPFTSFSIVKHPEEGVNIRKVHSKPLSQLMEDKQSQMNVQNNLVSLDPNSSMWQHTFQTERVPPTEQKEDFCNNIQAFYRKRCDEEETSPVGPIDSRVTANKSMGISLYSQISKRNQRQRQNRGNMDAYTMNRQMDNLSLDEDSSTHSYPQDSKKKRSIPVENVQGTVSQPLYQTFVPMSRKGKEEPSNILKLAAERLQQEKLMQSQKQGGSPRQRMGIRSQAASKSKSKRRPDEEEGQDELGKHDMMGYSVYEGVNRKSPVFSSSHWTEESEATGKVSQRHYKHSEECDERKGDKYPLKASSQFVDSDDSDFAGVYSAAAPPEPLFKPSSGIVTNKMRYFTDHTNTGRDLARNIYL</sequence>